<keyword evidence="7" id="KW-0067">ATP-binding</keyword>
<keyword evidence="4" id="KW-0312">Gluconeogenesis</keyword>
<keyword evidence="5" id="KW-0547">Nucleotide-binding</keyword>
<dbReference type="InterPro" id="IPR001272">
    <property type="entry name" value="PEP_carboxykinase_ATP"/>
</dbReference>
<comment type="similarity">
    <text evidence="2">Belongs to the phosphoenolpyruvate carboxykinase (ATP) family.</text>
</comment>
<dbReference type="NCBIfam" id="NF006821">
    <property type="entry name" value="PRK09344.1-3"/>
    <property type="match status" value="1"/>
</dbReference>
<dbReference type="InterPro" id="IPR008210">
    <property type="entry name" value="PEP_carboxykinase_N"/>
</dbReference>
<protein>
    <recommendedName>
        <fullName evidence="3">phosphoenolpyruvate carboxykinase (ATP)</fullName>
        <ecNumber evidence="3">4.1.1.49</ecNumber>
    </recommendedName>
</protein>
<reference evidence="10" key="1">
    <citation type="submission" date="2020-02" db="EMBL/GenBank/DDBJ databases">
        <authorList>
            <person name="Meier V. D."/>
        </authorList>
    </citation>
    <scope>NUCLEOTIDE SEQUENCE</scope>
    <source>
        <strain evidence="10">AVDCRST_MAG45</strain>
    </source>
</reference>
<evidence type="ECO:0000256" key="7">
    <source>
        <dbReference type="ARBA" id="ARBA00022840"/>
    </source>
</evidence>
<evidence type="ECO:0000256" key="5">
    <source>
        <dbReference type="ARBA" id="ARBA00022741"/>
    </source>
</evidence>
<dbReference type="EMBL" id="CADCVU010000116">
    <property type="protein sequence ID" value="CAA9502060.1"/>
    <property type="molecule type" value="Genomic_DNA"/>
</dbReference>
<evidence type="ECO:0000256" key="9">
    <source>
        <dbReference type="ARBA" id="ARBA00047371"/>
    </source>
</evidence>
<comment type="catalytic activity">
    <reaction evidence="9">
        <text>oxaloacetate + ATP = phosphoenolpyruvate + ADP + CO2</text>
        <dbReference type="Rhea" id="RHEA:18617"/>
        <dbReference type="ChEBI" id="CHEBI:16452"/>
        <dbReference type="ChEBI" id="CHEBI:16526"/>
        <dbReference type="ChEBI" id="CHEBI:30616"/>
        <dbReference type="ChEBI" id="CHEBI:58702"/>
        <dbReference type="ChEBI" id="CHEBI:456216"/>
        <dbReference type="EC" id="4.1.1.49"/>
    </reaction>
</comment>
<dbReference type="GO" id="GO:0004612">
    <property type="term" value="F:phosphoenolpyruvate carboxykinase (ATP) activity"/>
    <property type="evidence" value="ECO:0007669"/>
    <property type="project" value="UniProtKB-EC"/>
</dbReference>
<dbReference type="PANTHER" id="PTHR30031">
    <property type="entry name" value="PHOSPHOENOLPYRUVATE CARBOXYKINASE ATP"/>
    <property type="match status" value="1"/>
</dbReference>
<dbReference type="UniPathway" id="UPA00138"/>
<dbReference type="AlphaFoldDB" id="A0A6J4SQ88"/>
<evidence type="ECO:0000256" key="6">
    <source>
        <dbReference type="ARBA" id="ARBA00022793"/>
    </source>
</evidence>
<dbReference type="Gene3D" id="3.90.228.20">
    <property type="match status" value="2"/>
</dbReference>
<proteinExistence type="inferred from homology"/>
<dbReference type="Gene3D" id="3.40.449.10">
    <property type="entry name" value="Phosphoenolpyruvate Carboxykinase, domain 1"/>
    <property type="match status" value="1"/>
</dbReference>
<evidence type="ECO:0000256" key="3">
    <source>
        <dbReference type="ARBA" id="ARBA00012363"/>
    </source>
</evidence>
<sequence>MAKQMSPLPDAKSVRVNPTPEELKALAAEMPNARRTRYDNLNVQTEVLARSKASTFVVVDDPDASSQQAISREEGDRIARLQDDYIAERDMIIVDGYIGDDPEFRTPARLYVEQANANIAGMQKQLFFDLDSDEGFEPELTVIYTPNLQVEGYPSDRAITVDLERGVTRVCNSDYFGESKKGGLRMWNKLVYDRGGLPLHAGCKVIPTDAGDKVGLIVGLSGTGKTTTTFTRQNGSLPVQDDFVAMMPGGKVYATEAGCFAKTFALSEEDEPTIHGAVIRPEAYLENVSQDDSGELDFFDESYTQNGRATFSFSTIEAGRAGDLEAADFLLILNRNENIIPAVAKLDARQAAAYFMLGETQGTSAGGAEEAGKSLRVPGTNPFWPDDHDHQGNRFLELMSEHQLDVYLLNTGTVGGPPANEGSQKVRIPHSSAIVKGIAEGTIEWEHDPDFGYQVARHVPGIEPGDEGILRPRELYESQGRSDEYGRIVEKLKSEREEFLRGFPALSEEIVAAVRG</sequence>
<dbReference type="GO" id="GO:0005829">
    <property type="term" value="C:cytosol"/>
    <property type="evidence" value="ECO:0007669"/>
    <property type="project" value="TreeGrafter"/>
</dbReference>
<dbReference type="Pfam" id="PF01293">
    <property type="entry name" value="PEPCK_ATP"/>
    <property type="match status" value="1"/>
</dbReference>
<keyword evidence="6" id="KW-0210">Decarboxylase</keyword>
<dbReference type="PIRSF" id="PIRSF006294">
    <property type="entry name" value="PEP_crbxkin"/>
    <property type="match status" value="1"/>
</dbReference>
<dbReference type="EC" id="4.1.1.49" evidence="3"/>
<dbReference type="SUPFAM" id="SSF68923">
    <property type="entry name" value="PEP carboxykinase N-terminal domain"/>
    <property type="match status" value="1"/>
</dbReference>
<accession>A0A6J4SQ88</accession>
<evidence type="ECO:0000256" key="2">
    <source>
        <dbReference type="ARBA" id="ARBA00006052"/>
    </source>
</evidence>
<gene>
    <name evidence="10" type="ORF">AVDCRST_MAG45-1372</name>
</gene>
<dbReference type="InterPro" id="IPR013035">
    <property type="entry name" value="PEP_carboxykinase_C"/>
</dbReference>
<evidence type="ECO:0000256" key="4">
    <source>
        <dbReference type="ARBA" id="ARBA00022432"/>
    </source>
</evidence>
<evidence type="ECO:0000256" key="8">
    <source>
        <dbReference type="ARBA" id="ARBA00023239"/>
    </source>
</evidence>
<comment type="pathway">
    <text evidence="1">Carbohydrate biosynthesis; gluconeogenesis.</text>
</comment>
<name>A0A6J4SQ88_9ACTN</name>
<dbReference type="PANTHER" id="PTHR30031:SF0">
    <property type="entry name" value="PHOSPHOENOLPYRUVATE CARBOXYKINASE (ATP)"/>
    <property type="match status" value="1"/>
</dbReference>
<evidence type="ECO:0000256" key="1">
    <source>
        <dbReference type="ARBA" id="ARBA00004742"/>
    </source>
</evidence>
<dbReference type="GO" id="GO:0006094">
    <property type="term" value="P:gluconeogenesis"/>
    <property type="evidence" value="ECO:0007669"/>
    <property type="project" value="UniProtKB-UniPathway"/>
</dbReference>
<evidence type="ECO:0000313" key="10">
    <source>
        <dbReference type="EMBL" id="CAA9502060.1"/>
    </source>
</evidence>
<keyword evidence="8" id="KW-0456">Lyase</keyword>
<organism evidence="10">
    <name type="scientific">uncultured Solirubrobacterales bacterium</name>
    <dbReference type="NCBI Taxonomy" id="768556"/>
    <lineage>
        <taxon>Bacteria</taxon>
        <taxon>Bacillati</taxon>
        <taxon>Actinomycetota</taxon>
        <taxon>Thermoleophilia</taxon>
        <taxon>Solirubrobacterales</taxon>
        <taxon>environmental samples</taxon>
    </lineage>
</organism>
<dbReference type="GO" id="GO:0005524">
    <property type="term" value="F:ATP binding"/>
    <property type="evidence" value="ECO:0007669"/>
    <property type="project" value="UniProtKB-KW"/>
</dbReference>
<dbReference type="SUPFAM" id="SSF53795">
    <property type="entry name" value="PEP carboxykinase-like"/>
    <property type="match status" value="1"/>
</dbReference>